<sequence>MMFYKAFGRDDRRRRPGDGRLDREAHRSPYGGAELQRQQPGDDDHADRGPVQHPHGELPKGLPGNLTGFTDAAGNTTTTGTLMTAALIILIAAVVGAVIGFIVVRRRKRL</sequence>
<keyword evidence="2" id="KW-1133">Transmembrane helix</keyword>
<reference evidence="4" key="1">
    <citation type="journal article" date="2019" name="Int. J. Syst. Evol. Microbiol.">
        <title>The Global Catalogue of Microorganisms (GCM) 10K type strain sequencing project: providing services to taxonomists for standard genome sequencing and annotation.</title>
        <authorList>
            <consortium name="The Broad Institute Genomics Platform"/>
            <consortium name="The Broad Institute Genome Sequencing Center for Infectious Disease"/>
            <person name="Wu L."/>
            <person name="Ma J."/>
        </authorList>
    </citation>
    <scope>NUCLEOTIDE SEQUENCE [LARGE SCALE GENOMIC DNA]</scope>
    <source>
        <strain evidence="4">NBRC 108728</strain>
    </source>
</reference>
<organism evidence="3 4">
    <name type="scientific">Frondihabitans sucicola</name>
    <dbReference type="NCBI Taxonomy" id="1268041"/>
    <lineage>
        <taxon>Bacteria</taxon>
        <taxon>Bacillati</taxon>
        <taxon>Actinomycetota</taxon>
        <taxon>Actinomycetes</taxon>
        <taxon>Micrococcales</taxon>
        <taxon>Microbacteriaceae</taxon>
        <taxon>Frondihabitans</taxon>
    </lineage>
</organism>
<evidence type="ECO:0000256" key="1">
    <source>
        <dbReference type="SAM" id="MobiDB-lite"/>
    </source>
</evidence>
<keyword evidence="2" id="KW-0472">Membrane</keyword>
<feature type="compositionally biased region" description="Basic and acidic residues" evidence="1">
    <location>
        <begin position="40"/>
        <end position="58"/>
    </location>
</feature>
<dbReference type="EMBL" id="AP027732">
    <property type="protein sequence ID" value="BDZ48623.1"/>
    <property type="molecule type" value="Genomic_DNA"/>
</dbReference>
<evidence type="ECO:0000313" key="3">
    <source>
        <dbReference type="EMBL" id="BDZ48623.1"/>
    </source>
</evidence>
<evidence type="ECO:0008006" key="5">
    <source>
        <dbReference type="Google" id="ProtNLM"/>
    </source>
</evidence>
<dbReference type="Proteomes" id="UP001321486">
    <property type="component" value="Chromosome"/>
</dbReference>
<evidence type="ECO:0000313" key="4">
    <source>
        <dbReference type="Proteomes" id="UP001321486"/>
    </source>
</evidence>
<protein>
    <recommendedName>
        <fullName evidence="5">LPXTG cell wall anchor domain-containing protein</fullName>
    </recommendedName>
</protein>
<feature type="region of interest" description="Disordered" evidence="1">
    <location>
        <begin position="1"/>
        <end position="75"/>
    </location>
</feature>
<accession>A0ABN6XZ16</accession>
<evidence type="ECO:0000256" key="2">
    <source>
        <dbReference type="SAM" id="Phobius"/>
    </source>
</evidence>
<feature type="transmembrane region" description="Helical" evidence="2">
    <location>
        <begin position="82"/>
        <end position="104"/>
    </location>
</feature>
<keyword evidence="4" id="KW-1185">Reference proteome</keyword>
<keyword evidence="2" id="KW-0812">Transmembrane</keyword>
<dbReference type="RefSeq" id="WP_286345581.1">
    <property type="nucleotide sequence ID" value="NZ_AP027732.1"/>
</dbReference>
<proteinExistence type="predicted"/>
<feature type="compositionally biased region" description="Basic and acidic residues" evidence="1">
    <location>
        <begin position="7"/>
        <end position="27"/>
    </location>
</feature>
<gene>
    <name evidence="3" type="ORF">GCM10025867_08640</name>
</gene>
<name>A0ABN6XZ16_9MICO</name>